<dbReference type="GO" id="GO:0005777">
    <property type="term" value="C:peroxisome"/>
    <property type="evidence" value="ECO:0007669"/>
    <property type="project" value="TreeGrafter"/>
</dbReference>
<protein>
    <recommendedName>
        <fullName evidence="4">Fatty acyl-CoA reductase</fullName>
        <ecNumber evidence="4">1.2.1.84</ecNumber>
    </recommendedName>
</protein>
<reference evidence="7 8" key="1">
    <citation type="submission" date="2019-08" db="EMBL/GenBank/DDBJ databases">
        <authorList>
            <person name="Alioto T."/>
            <person name="Alioto T."/>
            <person name="Gomez Garrido J."/>
        </authorList>
    </citation>
    <scope>NUCLEOTIDE SEQUENCE [LARGE SCALE GENOMIC DNA]</scope>
</reference>
<comment type="catalytic activity">
    <reaction evidence="4">
        <text>a long-chain fatty acyl-CoA + 2 NADPH + 2 H(+) = a long-chain primary fatty alcohol + 2 NADP(+) + CoA</text>
        <dbReference type="Rhea" id="RHEA:52716"/>
        <dbReference type="ChEBI" id="CHEBI:15378"/>
        <dbReference type="ChEBI" id="CHEBI:57287"/>
        <dbReference type="ChEBI" id="CHEBI:57783"/>
        <dbReference type="ChEBI" id="CHEBI:58349"/>
        <dbReference type="ChEBI" id="CHEBI:77396"/>
        <dbReference type="ChEBI" id="CHEBI:83139"/>
        <dbReference type="EC" id="1.2.1.84"/>
    </reaction>
</comment>
<evidence type="ECO:0000256" key="1">
    <source>
        <dbReference type="ARBA" id="ARBA00022723"/>
    </source>
</evidence>
<accession>A0A5E4MH08</accession>
<keyword evidence="4" id="KW-0443">Lipid metabolism</keyword>
<dbReference type="PANTHER" id="PTHR11011">
    <property type="entry name" value="MALE STERILITY PROTEIN 2-RELATED"/>
    <property type="match status" value="1"/>
</dbReference>
<dbReference type="OrthoDB" id="429813at2759"/>
<keyword evidence="4" id="KW-0444">Lipid biosynthesis</keyword>
<dbReference type="Gene3D" id="2.20.25.240">
    <property type="match status" value="1"/>
</dbReference>
<dbReference type="EMBL" id="CABPRJ010000488">
    <property type="protein sequence ID" value="VVC29131.1"/>
    <property type="molecule type" value="Genomic_DNA"/>
</dbReference>
<evidence type="ECO:0000256" key="4">
    <source>
        <dbReference type="RuleBase" id="RU363097"/>
    </source>
</evidence>
<evidence type="ECO:0000259" key="6">
    <source>
        <dbReference type="Pfam" id="PF07993"/>
    </source>
</evidence>
<gene>
    <name evidence="7" type="ORF">CINCED_3A016647</name>
</gene>
<dbReference type="Proteomes" id="UP000325440">
    <property type="component" value="Unassembled WGS sequence"/>
</dbReference>
<evidence type="ECO:0000313" key="8">
    <source>
        <dbReference type="Proteomes" id="UP000325440"/>
    </source>
</evidence>
<dbReference type="EC" id="1.2.1.84" evidence="4"/>
<dbReference type="GO" id="GO:0008270">
    <property type="term" value="F:zinc ion binding"/>
    <property type="evidence" value="ECO:0007669"/>
    <property type="project" value="UniProtKB-KW"/>
</dbReference>
<keyword evidence="3" id="KW-0862">Zinc</keyword>
<dbReference type="InterPro" id="IPR026055">
    <property type="entry name" value="FAR"/>
</dbReference>
<dbReference type="InterPro" id="IPR013120">
    <property type="entry name" value="FAR_NAD-bd"/>
</dbReference>
<name>A0A5E4MH08_9HEMI</name>
<evidence type="ECO:0000313" key="7">
    <source>
        <dbReference type="EMBL" id="VVC29131.1"/>
    </source>
</evidence>
<keyword evidence="4" id="KW-0560">Oxidoreductase</keyword>
<feature type="domain" description="Thioester reductase (TE)" evidence="6">
    <location>
        <begin position="72"/>
        <end position="130"/>
    </location>
</feature>
<evidence type="ECO:0000259" key="5">
    <source>
        <dbReference type="Pfam" id="PF04500"/>
    </source>
</evidence>
<keyword evidence="1" id="KW-0479">Metal-binding</keyword>
<keyword evidence="4" id="KW-0521">NADP</keyword>
<feature type="domain" description="FLYWCH-type" evidence="5">
    <location>
        <begin position="12"/>
        <end position="62"/>
    </location>
</feature>
<evidence type="ECO:0000256" key="2">
    <source>
        <dbReference type="ARBA" id="ARBA00022771"/>
    </source>
</evidence>
<dbReference type="AlphaFoldDB" id="A0A5E4MH08"/>
<organism evidence="7 8">
    <name type="scientific">Cinara cedri</name>
    <dbReference type="NCBI Taxonomy" id="506608"/>
    <lineage>
        <taxon>Eukaryota</taxon>
        <taxon>Metazoa</taxon>
        <taxon>Ecdysozoa</taxon>
        <taxon>Arthropoda</taxon>
        <taxon>Hexapoda</taxon>
        <taxon>Insecta</taxon>
        <taxon>Pterygota</taxon>
        <taxon>Neoptera</taxon>
        <taxon>Paraneoptera</taxon>
        <taxon>Hemiptera</taxon>
        <taxon>Sternorrhyncha</taxon>
        <taxon>Aphidomorpha</taxon>
        <taxon>Aphidoidea</taxon>
        <taxon>Aphididae</taxon>
        <taxon>Lachninae</taxon>
        <taxon>Cinara</taxon>
    </lineage>
</organism>
<keyword evidence="8" id="KW-1185">Reference proteome</keyword>
<dbReference type="GO" id="GO:0035336">
    <property type="term" value="P:long-chain fatty-acyl-CoA metabolic process"/>
    <property type="evidence" value="ECO:0007669"/>
    <property type="project" value="TreeGrafter"/>
</dbReference>
<dbReference type="PANTHER" id="PTHR11011:SF60">
    <property type="entry name" value="FATTY ACYL-COA REDUCTASE-RELATED"/>
    <property type="match status" value="1"/>
</dbReference>
<dbReference type="GO" id="GO:0080019">
    <property type="term" value="F:alcohol-forming very long-chain fatty acyl-CoA reductase activity"/>
    <property type="evidence" value="ECO:0007669"/>
    <property type="project" value="InterPro"/>
</dbReference>
<dbReference type="Pfam" id="PF07993">
    <property type="entry name" value="NAD_binding_4"/>
    <property type="match status" value="1"/>
</dbReference>
<dbReference type="GO" id="GO:0102965">
    <property type="term" value="F:alcohol-forming long-chain fatty acyl-CoA reductase activity"/>
    <property type="evidence" value="ECO:0007669"/>
    <property type="project" value="UniProtKB-EC"/>
</dbReference>
<comment type="function">
    <text evidence="4">Catalyzes the reduction of fatty acyl-CoA to fatty alcohols.</text>
</comment>
<dbReference type="InterPro" id="IPR007588">
    <property type="entry name" value="Znf_FLYWCH"/>
</dbReference>
<sequence>MTPNSVTTILKESKLIYDDFVYVLAKMPINGKIYWECKQVRGKLCKTTTITKISEQKINVVREPTLEDHNYVFEYSLIATVKEPIPGWINNFYGPTGVVAAADIGLMRVMLSKPDGIAEMVPADYFSNAVLACAWDFHNKWNQHNEKTTIKDDCCSLDNKHFSPLIYNYVSSNTNPIT</sequence>
<keyword evidence="2" id="KW-0863">Zinc-finger</keyword>
<comment type="similarity">
    <text evidence="4">Belongs to the fatty acyl-CoA reductase family.</text>
</comment>
<dbReference type="Pfam" id="PF04500">
    <property type="entry name" value="FLYWCH"/>
    <property type="match status" value="1"/>
</dbReference>
<evidence type="ECO:0000256" key="3">
    <source>
        <dbReference type="ARBA" id="ARBA00022833"/>
    </source>
</evidence>
<proteinExistence type="inferred from homology"/>